<reference evidence="1 2" key="1">
    <citation type="submission" date="2024-04" db="EMBL/GenBank/DDBJ databases">
        <title>Genome assembly C_amara_ONT_v2.</title>
        <authorList>
            <person name="Yant L."/>
            <person name="Moore C."/>
            <person name="Slenker M."/>
        </authorList>
    </citation>
    <scope>NUCLEOTIDE SEQUENCE [LARGE SCALE GENOMIC DNA]</scope>
    <source>
        <tissue evidence="1">Leaf</tissue>
    </source>
</reference>
<sequence length="89" mass="9770">MQGLTTSIDRVSLTFPVPRNQSTHLKKPTRMCFSGSASFPKSRIFSSQIVPLPESAANHFASSSNHIFAHDRRLTKRVSASNDESCCGC</sequence>
<dbReference type="EMBL" id="JBANAX010000321">
    <property type="protein sequence ID" value="KAL1214251.1"/>
    <property type="molecule type" value="Genomic_DNA"/>
</dbReference>
<evidence type="ECO:0000313" key="2">
    <source>
        <dbReference type="Proteomes" id="UP001558713"/>
    </source>
</evidence>
<proteinExistence type="predicted"/>
<keyword evidence="2" id="KW-1185">Reference proteome</keyword>
<comment type="caution">
    <text evidence="1">The sequence shown here is derived from an EMBL/GenBank/DDBJ whole genome shotgun (WGS) entry which is preliminary data.</text>
</comment>
<dbReference type="AlphaFoldDB" id="A0ABD1B734"/>
<protein>
    <submittedName>
        <fullName evidence="1">Uncharacterized protein</fullName>
    </submittedName>
</protein>
<organism evidence="1 2">
    <name type="scientific">Cardamine amara subsp. amara</name>
    <dbReference type="NCBI Taxonomy" id="228776"/>
    <lineage>
        <taxon>Eukaryota</taxon>
        <taxon>Viridiplantae</taxon>
        <taxon>Streptophyta</taxon>
        <taxon>Embryophyta</taxon>
        <taxon>Tracheophyta</taxon>
        <taxon>Spermatophyta</taxon>
        <taxon>Magnoliopsida</taxon>
        <taxon>eudicotyledons</taxon>
        <taxon>Gunneridae</taxon>
        <taxon>Pentapetalae</taxon>
        <taxon>rosids</taxon>
        <taxon>malvids</taxon>
        <taxon>Brassicales</taxon>
        <taxon>Brassicaceae</taxon>
        <taxon>Cardamineae</taxon>
        <taxon>Cardamine</taxon>
    </lineage>
</organism>
<accession>A0ABD1B734</accession>
<evidence type="ECO:0000313" key="1">
    <source>
        <dbReference type="EMBL" id="KAL1214251.1"/>
    </source>
</evidence>
<gene>
    <name evidence="1" type="ORF">V5N11_034777</name>
</gene>
<dbReference type="Proteomes" id="UP001558713">
    <property type="component" value="Unassembled WGS sequence"/>
</dbReference>
<name>A0ABD1B734_CARAN</name>